<evidence type="ECO:0000313" key="5">
    <source>
        <dbReference type="Proteomes" id="UP001500280"/>
    </source>
</evidence>
<dbReference type="CDD" id="cd04301">
    <property type="entry name" value="NAT_SF"/>
    <property type="match status" value="1"/>
</dbReference>
<dbReference type="InterPro" id="IPR000182">
    <property type="entry name" value="GNAT_dom"/>
</dbReference>
<keyword evidence="1" id="KW-0808">Transferase</keyword>
<dbReference type="Gene3D" id="3.40.630.30">
    <property type="match status" value="1"/>
</dbReference>
<dbReference type="Pfam" id="PF00583">
    <property type="entry name" value="Acetyltransf_1"/>
    <property type="match status" value="1"/>
</dbReference>
<sequence>MTPEIRPATVEDAEAAAWCHLQCWQEAYAGLAPADVLAQRTANVDQRIERWSQAIQDGKTRWLAINPAEAPVRDRVVGFVGTSPGRDEDSPVALELQAIYTRQAWWGSGLGTRLLDVAIGKDPAYLWVFEDNERALGFYRRHGFAPDGTRKHDEYFDLWEIRLVRTGHPTAETQP</sequence>
<dbReference type="PROSITE" id="PS51186">
    <property type="entry name" value="GNAT"/>
    <property type="match status" value="1"/>
</dbReference>
<evidence type="ECO:0000256" key="2">
    <source>
        <dbReference type="ARBA" id="ARBA00023315"/>
    </source>
</evidence>
<accession>A0ABP4RY26</accession>
<dbReference type="InterPro" id="IPR050832">
    <property type="entry name" value="Bact_Acetyltransf"/>
</dbReference>
<feature type="domain" description="N-acetyltransferase" evidence="3">
    <location>
        <begin position="3"/>
        <end position="165"/>
    </location>
</feature>
<name>A0ABP4RY26_9ACTN</name>
<comment type="caution">
    <text evidence="4">The sequence shown here is derived from an EMBL/GenBank/DDBJ whole genome shotgun (WGS) entry which is preliminary data.</text>
</comment>
<dbReference type="EMBL" id="BAAANF010000001">
    <property type="protein sequence ID" value="GAA1664178.1"/>
    <property type="molecule type" value="Genomic_DNA"/>
</dbReference>
<dbReference type="PANTHER" id="PTHR43877">
    <property type="entry name" value="AMINOALKYLPHOSPHONATE N-ACETYLTRANSFERASE-RELATED-RELATED"/>
    <property type="match status" value="1"/>
</dbReference>
<protein>
    <submittedName>
        <fullName evidence="4">GNAT family N-acetyltransferase</fullName>
    </submittedName>
</protein>
<evidence type="ECO:0000313" key="4">
    <source>
        <dbReference type="EMBL" id="GAA1664178.1"/>
    </source>
</evidence>
<dbReference type="SUPFAM" id="SSF55729">
    <property type="entry name" value="Acyl-CoA N-acyltransferases (Nat)"/>
    <property type="match status" value="1"/>
</dbReference>
<keyword evidence="2" id="KW-0012">Acyltransferase</keyword>
<dbReference type="RefSeq" id="WP_344144173.1">
    <property type="nucleotide sequence ID" value="NZ_BAAANF010000001.1"/>
</dbReference>
<proteinExistence type="predicted"/>
<dbReference type="InterPro" id="IPR016181">
    <property type="entry name" value="Acyl_CoA_acyltransferase"/>
</dbReference>
<dbReference type="Proteomes" id="UP001500280">
    <property type="component" value="Unassembled WGS sequence"/>
</dbReference>
<evidence type="ECO:0000256" key="1">
    <source>
        <dbReference type="ARBA" id="ARBA00022679"/>
    </source>
</evidence>
<reference evidence="5" key="1">
    <citation type="journal article" date="2019" name="Int. J. Syst. Evol. Microbiol.">
        <title>The Global Catalogue of Microorganisms (GCM) 10K type strain sequencing project: providing services to taxonomists for standard genome sequencing and annotation.</title>
        <authorList>
            <consortium name="The Broad Institute Genomics Platform"/>
            <consortium name="The Broad Institute Genome Sequencing Center for Infectious Disease"/>
            <person name="Wu L."/>
            <person name="Ma J."/>
        </authorList>
    </citation>
    <scope>NUCLEOTIDE SEQUENCE [LARGE SCALE GENOMIC DNA]</scope>
    <source>
        <strain evidence="5">JCM 14307</strain>
    </source>
</reference>
<gene>
    <name evidence="4" type="ORF">GCM10009745_02450</name>
</gene>
<keyword evidence="5" id="KW-1185">Reference proteome</keyword>
<evidence type="ECO:0000259" key="3">
    <source>
        <dbReference type="PROSITE" id="PS51186"/>
    </source>
</evidence>
<organism evidence="4 5">
    <name type="scientific">Kribbella yunnanensis</name>
    <dbReference type="NCBI Taxonomy" id="190194"/>
    <lineage>
        <taxon>Bacteria</taxon>
        <taxon>Bacillati</taxon>
        <taxon>Actinomycetota</taxon>
        <taxon>Actinomycetes</taxon>
        <taxon>Propionibacteriales</taxon>
        <taxon>Kribbellaceae</taxon>
        <taxon>Kribbella</taxon>
    </lineage>
</organism>